<dbReference type="Proteomes" id="UP000216207">
    <property type="component" value="Unassembled WGS sequence"/>
</dbReference>
<gene>
    <name evidence="1" type="ORF">CHH72_10410</name>
</gene>
<dbReference type="PROSITE" id="PS01229">
    <property type="entry name" value="COF_2"/>
    <property type="match status" value="1"/>
</dbReference>
<dbReference type="NCBIfam" id="TIGR01484">
    <property type="entry name" value="HAD-SF-IIB"/>
    <property type="match status" value="1"/>
</dbReference>
<dbReference type="GO" id="GO:0016791">
    <property type="term" value="F:phosphatase activity"/>
    <property type="evidence" value="ECO:0007669"/>
    <property type="project" value="TreeGrafter"/>
</dbReference>
<dbReference type="OMA" id="SLNDMAM"/>
<name>A0A268NZG3_SHOCL</name>
<evidence type="ECO:0000313" key="1">
    <source>
        <dbReference type="EMBL" id="PAE88781.1"/>
    </source>
</evidence>
<dbReference type="Gene3D" id="3.40.50.1000">
    <property type="entry name" value="HAD superfamily/HAD-like"/>
    <property type="match status" value="2"/>
</dbReference>
<sequence>MDQQIGPHIQLIALDMDGTLLDDNHEISEGNREAIAEAQELGVHVVLATGRTLASCGKYATSLGLKSFLVTANGSEIYDCEGSVFNTSLMPPEAVDHIYELTEKHGVHVWGASRKSIFRGKLPDDRHGHEWLKFGFDTEDDEVRKAIIAELQLRAITEITNSSPTNIEINALGINKAFALKKVCDDLGISLQNVMAVGDSLNDIAMITEAGLGIAMGNAQEAVKRKADWITATNTNDGVAAAIQRWVVLPQQKEKRKAEEKSSSH</sequence>
<organism evidence="1 2">
    <name type="scientific">Shouchella clausii</name>
    <name type="common">Alkalihalobacillus clausii</name>
    <dbReference type="NCBI Taxonomy" id="79880"/>
    <lineage>
        <taxon>Bacteria</taxon>
        <taxon>Bacillati</taxon>
        <taxon>Bacillota</taxon>
        <taxon>Bacilli</taxon>
        <taxon>Bacillales</taxon>
        <taxon>Bacillaceae</taxon>
        <taxon>Shouchella</taxon>
    </lineage>
</organism>
<dbReference type="SFLD" id="SFLDG01140">
    <property type="entry name" value="C2.B:_Phosphomannomutase_and_P"/>
    <property type="match status" value="1"/>
</dbReference>
<dbReference type="InterPro" id="IPR006379">
    <property type="entry name" value="HAD-SF_hydro_IIB"/>
</dbReference>
<dbReference type="SFLD" id="SFLDS00003">
    <property type="entry name" value="Haloacid_Dehalogenase"/>
    <property type="match status" value="1"/>
</dbReference>
<dbReference type="Gene3D" id="3.30.1240.10">
    <property type="match status" value="2"/>
</dbReference>
<proteinExistence type="predicted"/>
<protein>
    <submittedName>
        <fullName evidence="1">HAD family phosphatase</fullName>
    </submittedName>
</protein>
<dbReference type="SUPFAM" id="SSF56784">
    <property type="entry name" value="HAD-like"/>
    <property type="match status" value="1"/>
</dbReference>
<dbReference type="GO" id="GO:0005829">
    <property type="term" value="C:cytosol"/>
    <property type="evidence" value="ECO:0007669"/>
    <property type="project" value="TreeGrafter"/>
</dbReference>
<dbReference type="EMBL" id="NPCC01000012">
    <property type="protein sequence ID" value="PAE88781.1"/>
    <property type="molecule type" value="Genomic_DNA"/>
</dbReference>
<comment type="caution">
    <text evidence="1">The sequence shown here is derived from an EMBL/GenBank/DDBJ whole genome shotgun (WGS) entry which is preliminary data.</text>
</comment>
<dbReference type="RefSeq" id="WP_011248796.1">
    <property type="nucleotide sequence ID" value="NZ_BOQS01000006.1"/>
</dbReference>
<dbReference type="InterPro" id="IPR036412">
    <property type="entry name" value="HAD-like_sf"/>
</dbReference>
<dbReference type="Pfam" id="PF08282">
    <property type="entry name" value="Hydrolase_3"/>
    <property type="match status" value="2"/>
</dbReference>
<evidence type="ECO:0000313" key="2">
    <source>
        <dbReference type="Proteomes" id="UP000216207"/>
    </source>
</evidence>
<dbReference type="CDD" id="cd07516">
    <property type="entry name" value="HAD_Pase"/>
    <property type="match status" value="1"/>
</dbReference>
<reference evidence="1 2" key="1">
    <citation type="submission" date="2017-07" db="EMBL/GenBank/DDBJ databases">
        <title>Isolation and whole genome analysis of endospore-forming bacteria from heroin.</title>
        <authorList>
            <person name="Kalinowski J."/>
            <person name="Ahrens B."/>
            <person name="Al-Dilaimi A."/>
            <person name="Winkler A."/>
            <person name="Wibberg D."/>
            <person name="Schleenbecker U."/>
            <person name="Ruckert C."/>
            <person name="Wolfel R."/>
            <person name="Grass G."/>
        </authorList>
    </citation>
    <scope>NUCLEOTIDE SEQUENCE [LARGE SCALE GENOMIC DNA]</scope>
    <source>
        <strain evidence="1 2">7539</strain>
    </source>
</reference>
<dbReference type="PANTHER" id="PTHR10000:SF55">
    <property type="entry name" value="5-AMINO-6-(5-PHOSPHO-D-RIBITYLAMINO)URACIL PHOSPHATASE YCSE"/>
    <property type="match status" value="1"/>
</dbReference>
<dbReference type="InterPro" id="IPR023214">
    <property type="entry name" value="HAD_sf"/>
</dbReference>
<dbReference type="PANTHER" id="PTHR10000">
    <property type="entry name" value="PHOSPHOSERINE PHOSPHATASE"/>
    <property type="match status" value="1"/>
</dbReference>
<dbReference type="GO" id="GO:0000287">
    <property type="term" value="F:magnesium ion binding"/>
    <property type="evidence" value="ECO:0007669"/>
    <property type="project" value="TreeGrafter"/>
</dbReference>
<accession>A0A268NZG3</accession>
<dbReference type="AlphaFoldDB" id="A0A268NZG3"/>